<dbReference type="InParanoid" id="A0A6P3FEF7"/>
<dbReference type="PROSITE" id="PS50838">
    <property type="entry name" value="MAGE"/>
    <property type="match status" value="1"/>
</dbReference>
<feature type="compositionally biased region" description="Low complexity" evidence="1">
    <location>
        <begin position="11"/>
        <end position="26"/>
    </location>
</feature>
<keyword evidence="3" id="KW-1185">Reference proteome</keyword>
<feature type="compositionally biased region" description="Acidic residues" evidence="1">
    <location>
        <begin position="1"/>
        <end position="10"/>
    </location>
</feature>
<feature type="compositionally biased region" description="Basic and acidic residues" evidence="1">
    <location>
        <begin position="350"/>
        <end position="360"/>
    </location>
</feature>
<evidence type="ECO:0000259" key="2">
    <source>
        <dbReference type="PROSITE" id="PS50838"/>
    </source>
</evidence>
<dbReference type="SMART" id="SM01373">
    <property type="entry name" value="MAGE"/>
    <property type="match status" value="1"/>
</dbReference>
<reference evidence="4" key="1">
    <citation type="submission" date="2025-08" db="UniProtKB">
        <authorList>
            <consortium name="RefSeq"/>
        </authorList>
    </citation>
    <scope>IDENTIFICATION</scope>
</reference>
<dbReference type="OrthoDB" id="9627936at2759"/>
<dbReference type="PANTHER" id="PTHR11736">
    <property type="entry name" value="MELANOMA-ASSOCIATED ANTIGEN MAGE ANTIGEN"/>
    <property type="match status" value="1"/>
</dbReference>
<dbReference type="FunFam" id="1.10.10.1210:FF:000001">
    <property type="entry name" value="melanoma-associated antigen D1"/>
    <property type="match status" value="1"/>
</dbReference>
<dbReference type="GeneID" id="101577539"/>
<proteinExistence type="predicted"/>
<evidence type="ECO:0000313" key="3">
    <source>
        <dbReference type="Proteomes" id="UP000515203"/>
    </source>
</evidence>
<feature type="domain" description="MAGE" evidence="2">
    <location>
        <begin position="142"/>
        <end position="335"/>
    </location>
</feature>
<dbReference type="Gene3D" id="1.10.10.1210">
    <property type="entry name" value="MAGE homology domain, winged helix WH2 motif"/>
    <property type="match status" value="1"/>
</dbReference>
<dbReference type="RefSeq" id="XP_004645214.1">
    <property type="nucleotide sequence ID" value="XM_004645157.1"/>
</dbReference>
<dbReference type="GO" id="GO:0005634">
    <property type="term" value="C:nucleus"/>
    <property type="evidence" value="ECO:0007669"/>
    <property type="project" value="TreeGrafter"/>
</dbReference>
<dbReference type="Proteomes" id="UP000515203">
    <property type="component" value="Unplaced"/>
</dbReference>
<dbReference type="PANTHER" id="PTHR11736:SF81">
    <property type="entry name" value="MAGE DOMAIN-CONTAINING PROTEIN"/>
    <property type="match status" value="1"/>
</dbReference>
<name>A0A6P3FEF7_OCTDE</name>
<dbReference type="Pfam" id="PF01454">
    <property type="entry name" value="MAGE"/>
    <property type="match status" value="1"/>
</dbReference>
<dbReference type="InterPro" id="IPR037445">
    <property type="entry name" value="MAGE"/>
</dbReference>
<evidence type="ECO:0000313" key="4">
    <source>
        <dbReference type="RefSeq" id="XP_004645214.1"/>
    </source>
</evidence>
<feature type="region of interest" description="Disordered" evidence="1">
    <location>
        <begin position="338"/>
        <end position="360"/>
    </location>
</feature>
<gene>
    <name evidence="4" type="primary">LOC101577539</name>
</gene>
<dbReference type="InterPro" id="IPR002190">
    <property type="entry name" value="MHD_dom"/>
</dbReference>
<accession>A0A6P3FEF7</accession>
<dbReference type="Gene3D" id="1.10.10.1200">
    <property type="entry name" value="MAGE homology domain, winged helix WH1 motif"/>
    <property type="match status" value="1"/>
</dbReference>
<feature type="compositionally biased region" description="Polar residues" evidence="1">
    <location>
        <begin position="27"/>
        <end position="37"/>
    </location>
</feature>
<dbReference type="InterPro" id="IPR041899">
    <property type="entry name" value="MAGE_WH2"/>
</dbReference>
<dbReference type="AlphaFoldDB" id="A0A6P3FEF7"/>
<dbReference type="InterPro" id="IPR041898">
    <property type="entry name" value="MAGE_WH1"/>
</dbReference>
<organism evidence="3 4">
    <name type="scientific">Octodon degus</name>
    <name type="common">Degu</name>
    <name type="synonym">Sciurus degus</name>
    <dbReference type="NCBI Taxonomy" id="10160"/>
    <lineage>
        <taxon>Eukaryota</taxon>
        <taxon>Metazoa</taxon>
        <taxon>Chordata</taxon>
        <taxon>Craniata</taxon>
        <taxon>Vertebrata</taxon>
        <taxon>Euteleostomi</taxon>
        <taxon>Mammalia</taxon>
        <taxon>Eutheria</taxon>
        <taxon>Euarchontoglires</taxon>
        <taxon>Glires</taxon>
        <taxon>Rodentia</taxon>
        <taxon>Hystricomorpha</taxon>
        <taxon>Octodontidae</taxon>
        <taxon>Octodon</taxon>
    </lineage>
</organism>
<feature type="region of interest" description="Disordered" evidence="1">
    <location>
        <begin position="1"/>
        <end position="79"/>
    </location>
</feature>
<evidence type="ECO:0000256" key="1">
    <source>
        <dbReference type="SAM" id="MobiDB-lite"/>
    </source>
</evidence>
<feature type="compositionally biased region" description="Acidic residues" evidence="1">
    <location>
        <begin position="338"/>
        <end position="349"/>
    </location>
</feature>
<protein>
    <submittedName>
        <fullName evidence="4">Melanoma-associated antigen 4</fullName>
    </submittedName>
</protein>
<sequence length="360" mass="40274">MMSLDSEMESQGDLSSLSSGSRNQRSLASSAEEQCQDPSAVKVPEPQSPSSCLGSHATAVMSGSPKPCQLEEAPEDQNAVEEVSAAGMLDPPQCPEGSSSLLSPRVNSSLNHFFEISSSEQWDYLFPSESESDTDSLDSDGVDARLAALLQFLALKYLREEPTTMLEMEAVVTGDYEEYFPVIFKEASQCMEMVFGIEVKKLRPSSPFYFLVPVLGLTYDGMRSNNKGYPRIIFMILILGIIQAHDDRVKEEVVWKVLAELGVYPGKEHVIYGEPREFLTEDLVQERYITCIEVPNSNPLQYELLWGPRALEETSKMDVVQFLIRLRATILRAFPIGEDLEDEDEEEKDKEEAEGALEER</sequence>
<dbReference type="GO" id="GO:0000122">
    <property type="term" value="P:negative regulation of transcription by RNA polymerase II"/>
    <property type="evidence" value="ECO:0007669"/>
    <property type="project" value="TreeGrafter"/>
</dbReference>